<dbReference type="Gene3D" id="3.40.50.720">
    <property type="entry name" value="NAD(P)-binding Rossmann-like Domain"/>
    <property type="match status" value="1"/>
</dbReference>
<dbReference type="CDD" id="cd08279">
    <property type="entry name" value="Zn_ADH_class_III"/>
    <property type="match status" value="1"/>
</dbReference>
<evidence type="ECO:0000313" key="6">
    <source>
        <dbReference type="EMBL" id="GAN76902.1"/>
    </source>
</evidence>
<sequence>MKAAVLHAPGTPITIEDVSITRPQRREVLLRTAYAGLCHSDLHFIEGLWPWPMPCVLGHESSAIVEAVGEDVTHVKPGDHVVTCLSVFCGTCTPCLTGHPNLCEGTDVKLPPGAARRLAWQGDVLHQFMNLSSFAEQMLVHENALVKIDDDIPLAQAALVGCGVITGVASVFHAAKVEPGSTVAVIGCGGVGLSAVAGAALAGAARIIAIDTLASKLDLARALGATDTVDASAVDPVGAVRDLTGGGVAYSFEALGLKATAEQAFRMLRPGGLATVIGMLPVGVKIELQGADLLRDKRIQGTTMGGNRFRVDMPRILQFWRQGRLNLDHLISGEMALADINDGFANLKSGAPVRQLIAFAH</sequence>
<evidence type="ECO:0000256" key="3">
    <source>
        <dbReference type="ARBA" id="ARBA00022833"/>
    </source>
</evidence>
<dbReference type="GO" id="GO:0008270">
    <property type="term" value="F:zinc ion binding"/>
    <property type="evidence" value="ECO:0007669"/>
    <property type="project" value="TreeGrafter"/>
</dbReference>
<dbReference type="Pfam" id="PF08240">
    <property type="entry name" value="ADH_N"/>
    <property type="match status" value="1"/>
</dbReference>
<dbReference type="InterPro" id="IPR013154">
    <property type="entry name" value="ADH-like_N"/>
</dbReference>
<dbReference type="InterPro" id="IPR013149">
    <property type="entry name" value="ADH-like_C"/>
</dbReference>
<reference evidence="6 7" key="1">
    <citation type="submission" date="2012-11" db="EMBL/GenBank/DDBJ databases">
        <title>Whole genome sequence of Acidisphaera rubrifaciens HS-AP3.</title>
        <authorList>
            <person name="Azuma Y."/>
            <person name="Higashiura N."/>
            <person name="Hirakawa H."/>
            <person name="Matsushita K."/>
        </authorList>
    </citation>
    <scope>NUCLEOTIDE SEQUENCE [LARGE SCALE GENOMIC DNA]</scope>
    <source>
        <strain evidence="6 7">HS-AP3</strain>
    </source>
</reference>
<dbReference type="InterPro" id="IPR020843">
    <property type="entry name" value="ER"/>
</dbReference>
<keyword evidence="7" id="KW-1185">Reference proteome</keyword>
<name>A0A0D6P5G8_9PROT</name>
<keyword evidence="3" id="KW-0862">Zinc</keyword>
<organism evidence="6 7">
    <name type="scientific">Acidisphaera rubrifaciens HS-AP3</name>
    <dbReference type="NCBI Taxonomy" id="1231350"/>
    <lineage>
        <taxon>Bacteria</taxon>
        <taxon>Pseudomonadati</taxon>
        <taxon>Pseudomonadota</taxon>
        <taxon>Alphaproteobacteria</taxon>
        <taxon>Acetobacterales</taxon>
        <taxon>Acetobacteraceae</taxon>
        <taxon>Acidisphaera</taxon>
    </lineage>
</organism>
<protein>
    <submittedName>
        <fullName evidence="6">Alcohol dehydrogenase</fullName>
    </submittedName>
</protein>
<evidence type="ECO:0000256" key="1">
    <source>
        <dbReference type="ARBA" id="ARBA00001947"/>
    </source>
</evidence>
<gene>
    <name evidence="6" type="ORF">Asru_0187_02</name>
</gene>
<dbReference type="InterPro" id="IPR011032">
    <property type="entry name" value="GroES-like_sf"/>
</dbReference>
<proteinExistence type="predicted"/>
<dbReference type="EMBL" id="BANB01000187">
    <property type="protein sequence ID" value="GAN76902.1"/>
    <property type="molecule type" value="Genomic_DNA"/>
</dbReference>
<dbReference type="PANTHER" id="PTHR43880:SF12">
    <property type="entry name" value="ALCOHOL DEHYDROGENASE CLASS-3"/>
    <property type="match status" value="1"/>
</dbReference>
<feature type="domain" description="Enoyl reductase (ER)" evidence="5">
    <location>
        <begin position="10"/>
        <end position="357"/>
    </location>
</feature>
<dbReference type="Gene3D" id="3.90.180.10">
    <property type="entry name" value="Medium-chain alcohol dehydrogenases, catalytic domain"/>
    <property type="match status" value="1"/>
</dbReference>
<dbReference type="Pfam" id="PF00107">
    <property type="entry name" value="ADH_zinc_N"/>
    <property type="match status" value="1"/>
</dbReference>
<keyword evidence="2" id="KW-0479">Metal-binding</keyword>
<dbReference type="SUPFAM" id="SSF50129">
    <property type="entry name" value="GroES-like"/>
    <property type="match status" value="2"/>
</dbReference>
<dbReference type="GO" id="GO:0051903">
    <property type="term" value="F:S-(hydroxymethyl)glutathione dehydrogenase [NAD(P)+] activity"/>
    <property type="evidence" value="ECO:0007669"/>
    <property type="project" value="TreeGrafter"/>
</dbReference>
<dbReference type="SUPFAM" id="SSF51735">
    <property type="entry name" value="NAD(P)-binding Rossmann-fold domains"/>
    <property type="match status" value="1"/>
</dbReference>
<dbReference type="AlphaFoldDB" id="A0A0D6P5G8"/>
<dbReference type="FunFam" id="3.40.50.720:FF:000003">
    <property type="entry name" value="S-(hydroxymethyl)glutathione dehydrogenase"/>
    <property type="match status" value="1"/>
</dbReference>
<evidence type="ECO:0000259" key="5">
    <source>
        <dbReference type="SMART" id="SM00829"/>
    </source>
</evidence>
<evidence type="ECO:0000256" key="4">
    <source>
        <dbReference type="ARBA" id="ARBA00023027"/>
    </source>
</evidence>
<dbReference type="GO" id="GO:0046294">
    <property type="term" value="P:formaldehyde catabolic process"/>
    <property type="evidence" value="ECO:0007669"/>
    <property type="project" value="TreeGrafter"/>
</dbReference>
<evidence type="ECO:0000256" key="2">
    <source>
        <dbReference type="ARBA" id="ARBA00022723"/>
    </source>
</evidence>
<dbReference type="Proteomes" id="UP000032680">
    <property type="component" value="Unassembled WGS sequence"/>
</dbReference>
<evidence type="ECO:0000313" key="7">
    <source>
        <dbReference type="Proteomes" id="UP000032680"/>
    </source>
</evidence>
<dbReference type="PANTHER" id="PTHR43880">
    <property type="entry name" value="ALCOHOL DEHYDROGENASE"/>
    <property type="match status" value="1"/>
</dbReference>
<keyword evidence="4" id="KW-0520">NAD</keyword>
<dbReference type="InterPro" id="IPR036291">
    <property type="entry name" value="NAD(P)-bd_dom_sf"/>
</dbReference>
<comment type="cofactor">
    <cofactor evidence="1">
        <name>Zn(2+)</name>
        <dbReference type="ChEBI" id="CHEBI:29105"/>
    </cofactor>
</comment>
<comment type="caution">
    <text evidence="6">The sequence shown here is derived from an EMBL/GenBank/DDBJ whole genome shotgun (WGS) entry which is preliminary data.</text>
</comment>
<dbReference type="GO" id="GO:0005829">
    <property type="term" value="C:cytosol"/>
    <property type="evidence" value="ECO:0007669"/>
    <property type="project" value="TreeGrafter"/>
</dbReference>
<dbReference type="OrthoDB" id="9770544at2"/>
<accession>A0A0D6P5G8</accession>
<dbReference type="SMART" id="SM00829">
    <property type="entry name" value="PKS_ER"/>
    <property type="match status" value="1"/>
</dbReference>